<reference evidence="1 2" key="1">
    <citation type="journal article" date="2016" name="Nat. Commun.">
        <title>Thousands of microbial genomes shed light on interconnected biogeochemical processes in an aquifer system.</title>
        <authorList>
            <person name="Anantharaman K."/>
            <person name="Brown C.T."/>
            <person name="Hug L.A."/>
            <person name="Sharon I."/>
            <person name="Castelle C.J."/>
            <person name="Probst A.J."/>
            <person name="Thomas B.C."/>
            <person name="Singh A."/>
            <person name="Wilkins M.J."/>
            <person name="Karaoz U."/>
            <person name="Brodie E.L."/>
            <person name="Williams K.H."/>
            <person name="Hubbard S.S."/>
            <person name="Banfield J.F."/>
        </authorList>
    </citation>
    <scope>NUCLEOTIDE SEQUENCE [LARGE SCALE GENOMIC DNA]</scope>
</reference>
<accession>A0A1G2G2Q1</accession>
<protein>
    <recommendedName>
        <fullName evidence="3">HEPN domain-containing protein</fullName>
    </recommendedName>
</protein>
<comment type="caution">
    <text evidence="1">The sequence shown here is derived from an EMBL/GenBank/DDBJ whole genome shotgun (WGS) entry which is preliminary data.</text>
</comment>
<dbReference type="EMBL" id="MHNK01000010">
    <property type="protein sequence ID" value="OGZ44068.1"/>
    <property type="molecule type" value="Genomic_DNA"/>
</dbReference>
<organism evidence="1 2">
    <name type="scientific">Candidatus Ryanbacteria bacterium RIFCSPHIGHO2_01_FULL_45_22</name>
    <dbReference type="NCBI Taxonomy" id="1802114"/>
    <lineage>
        <taxon>Bacteria</taxon>
        <taxon>Candidatus Ryaniibacteriota</taxon>
    </lineage>
</organism>
<evidence type="ECO:0000313" key="2">
    <source>
        <dbReference type="Proteomes" id="UP000177480"/>
    </source>
</evidence>
<proteinExistence type="predicted"/>
<evidence type="ECO:0000313" key="1">
    <source>
        <dbReference type="EMBL" id="OGZ44068.1"/>
    </source>
</evidence>
<dbReference type="AlphaFoldDB" id="A0A1G2G2Q1"/>
<dbReference type="STRING" id="1802114.A2719_03875"/>
<dbReference type="Proteomes" id="UP000177480">
    <property type="component" value="Unassembled WGS sequence"/>
</dbReference>
<evidence type="ECO:0008006" key="3">
    <source>
        <dbReference type="Google" id="ProtNLM"/>
    </source>
</evidence>
<gene>
    <name evidence="1" type="ORF">A2719_03875</name>
</gene>
<sequence>MKNIKASDNKYDWVVFAFSYFDIAKLACQELLDNRENKHSKSESMPNFVYNPSDLFISIVFNIKHGMEVFIKTLSIFAYGEYDMSHDISDLFEIVQKKLKKLNIQPLSYNGDNVTQEDIDNLPKNLTKIEKSIKYFYTLDFLKKKIASYYMVSDTMNDIFRYPDNAASVRFNWDSILDNNIDVHDIKEIFKKLLELHDLFSRHGYIFSVIDAYSTKDM</sequence>
<name>A0A1G2G2Q1_9BACT</name>